<dbReference type="Pfam" id="PF12840">
    <property type="entry name" value="HTH_20"/>
    <property type="match status" value="1"/>
</dbReference>
<name>A0A430HNM8_9BURK</name>
<dbReference type="InterPro" id="IPR001845">
    <property type="entry name" value="HTH_ArsR_DNA-bd_dom"/>
</dbReference>
<gene>
    <name evidence="5" type="ORF">EJB06_07995</name>
</gene>
<evidence type="ECO:0000256" key="3">
    <source>
        <dbReference type="ARBA" id="ARBA00023163"/>
    </source>
</evidence>
<dbReference type="PANTHER" id="PTHR43132">
    <property type="entry name" value="ARSENICAL RESISTANCE OPERON REPRESSOR ARSR-RELATED"/>
    <property type="match status" value="1"/>
</dbReference>
<dbReference type="AlphaFoldDB" id="A0A430HNM8"/>
<feature type="domain" description="HTH arsR-type" evidence="4">
    <location>
        <begin position="1"/>
        <end position="96"/>
    </location>
</feature>
<protein>
    <submittedName>
        <fullName evidence="5">Transcriptional regulator</fullName>
    </submittedName>
</protein>
<dbReference type="PANTHER" id="PTHR43132:SF2">
    <property type="entry name" value="ARSENICAL RESISTANCE OPERON REPRESSOR ARSR-RELATED"/>
    <property type="match status" value="1"/>
</dbReference>
<dbReference type="PROSITE" id="PS50987">
    <property type="entry name" value="HTH_ARSR_2"/>
    <property type="match status" value="1"/>
</dbReference>
<dbReference type="CDD" id="cd00090">
    <property type="entry name" value="HTH_ARSR"/>
    <property type="match status" value="1"/>
</dbReference>
<dbReference type="InterPro" id="IPR036390">
    <property type="entry name" value="WH_DNA-bd_sf"/>
</dbReference>
<dbReference type="SMART" id="SM00418">
    <property type="entry name" value="HTH_ARSR"/>
    <property type="match status" value="1"/>
</dbReference>
<proteinExistence type="predicted"/>
<evidence type="ECO:0000313" key="5">
    <source>
        <dbReference type="EMBL" id="RSZ59130.1"/>
    </source>
</evidence>
<dbReference type="InterPro" id="IPR036388">
    <property type="entry name" value="WH-like_DNA-bd_sf"/>
</dbReference>
<comment type="caution">
    <text evidence="5">The sequence shown here is derived from an EMBL/GenBank/DDBJ whole genome shotgun (WGS) entry which is preliminary data.</text>
</comment>
<dbReference type="GO" id="GO:0003677">
    <property type="term" value="F:DNA binding"/>
    <property type="evidence" value="ECO:0007669"/>
    <property type="project" value="UniProtKB-KW"/>
</dbReference>
<dbReference type="SUPFAM" id="SSF46785">
    <property type="entry name" value="Winged helix' DNA-binding domain"/>
    <property type="match status" value="1"/>
</dbReference>
<dbReference type="NCBIfam" id="NF033788">
    <property type="entry name" value="HTH_metalloreg"/>
    <property type="match status" value="1"/>
</dbReference>
<reference evidence="5 6" key="1">
    <citation type="submission" date="2018-12" db="EMBL/GenBank/DDBJ databases">
        <authorList>
            <person name="Yang E."/>
        </authorList>
    </citation>
    <scope>NUCLEOTIDE SEQUENCE [LARGE SCALE GENOMIC DNA]</scope>
    <source>
        <strain evidence="5 6">SOD</strain>
    </source>
</reference>
<keyword evidence="3" id="KW-0804">Transcription</keyword>
<dbReference type="InterPro" id="IPR011991">
    <property type="entry name" value="ArsR-like_HTH"/>
</dbReference>
<dbReference type="GO" id="GO:0003700">
    <property type="term" value="F:DNA-binding transcription factor activity"/>
    <property type="evidence" value="ECO:0007669"/>
    <property type="project" value="InterPro"/>
</dbReference>
<dbReference type="InterPro" id="IPR051011">
    <property type="entry name" value="Metal_resp_trans_reg"/>
</dbReference>
<dbReference type="EMBL" id="RXLQ01000004">
    <property type="protein sequence ID" value="RSZ59130.1"/>
    <property type="molecule type" value="Genomic_DNA"/>
</dbReference>
<evidence type="ECO:0000256" key="1">
    <source>
        <dbReference type="ARBA" id="ARBA00023015"/>
    </source>
</evidence>
<keyword evidence="1" id="KW-0805">Transcription regulation</keyword>
<evidence type="ECO:0000259" key="4">
    <source>
        <dbReference type="PROSITE" id="PS50987"/>
    </source>
</evidence>
<organism evidence="5 6">
    <name type="scientific">Massilia atriviolacea</name>
    <dbReference type="NCBI Taxonomy" id="2495579"/>
    <lineage>
        <taxon>Bacteria</taxon>
        <taxon>Pseudomonadati</taxon>
        <taxon>Pseudomonadota</taxon>
        <taxon>Betaproteobacteria</taxon>
        <taxon>Burkholderiales</taxon>
        <taxon>Oxalobacteraceae</taxon>
        <taxon>Telluria group</taxon>
        <taxon>Massilia</taxon>
    </lineage>
</organism>
<keyword evidence="2" id="KW-0238">DNA-binding</keyword>
<dbReference type="Gene3D" id="1.10.10.10">
    <property type="entry name" value="Winged helix-like DNA-binding domain superfamily/Winged helix DNA-binding domain"/>
    <property type="match status" value="1"/>
</dbReference>
<dbReference type="RefSeq" id="WP_126073504.1">
    <property type="nucleotide sequence ID" value="NZ_CP051166.1"/>
</dbReference>
<dbReference type="Proteomes" id="UP000278085">
    <property type="component" value="Unassembled WGS sequence"/>
</dbReference>
<accession>A0A430HNM8</accession>
<sequence length="111" mass="11749">MDTKHALDALAALAQDSRLAVFRLLVQAGPECGMVASKIAEALGLPASSLSFHLKELTLANLITPRQEGRFIVYTARFDTMNALLAFLTENCCSGLPCGVSCTPEAAATHV</sequence>
<dbReference type="OrthoDB" id="5297460at2"/>
<dbReference type="PRINTS" id="PR00778">
    <property type="entry name" value="HTHARSR"/>
</dbReference>
<keyword evidence="6" id="KW-1185">Reference proteome</keyword>
<evidence type="ECO:0000256" key="2">
    <source>
        <dbReference type="ARBA" id="ARBA00023125"/>
    </source>
</evidence>
<evidence type="ECO:0000313" key="6">
    <source>
        <dbReference type="Proteomes" id="UP000278085"/>
    </source>
</evidence>